<organism evidence="8 9">
    <name type="scientific">Gleimia hominis</name>
    <dbReference type="NCBI Taxonomy" id="595468"/>
    <lineage>
        <taxon>Bacteria</taxon>
        <taxon>Bacillati</taxon>
        <taxon>Actinomycetota</taxon>
        <taxon>Actinomycetes</taxon>
        <taxon>Actinomycetales</taxon>
        <taxon>Actinomycetaceae</taxon>
        <taxon>Gleimia</taxon>
    </lineage>
</organism>
<evidence type="ECO:0000259" key="7">
    <source>
        <dbReference type="Pfam" id="PF08220"/>
    </source>
</evidence>
<accession>A0ABU3IAV3</accession>
<evidence type="ECO:0000256" key="4">
    <source>
        <dbReference type="ARBA" id="ARBA00023163"/>
    </source>
</evidence>
<dbReference type="PANTHER" id="PTHR34824:SF1">
    <property type="entry name" value="HEAT-INDUCIBLE TRANSCRIPTION REPRESSOR HRCA"/>
    <property type="match status" value="1"/>
</dbReference>
<dbReference type="Gene3D" id="1.10.10.10">
    <property type="entry name" value="Winged helix-like DNA-binding domain superfamily/Winged helix DNA-binding domain"/>
    <property type="match status" value="1"/>
</dbReference>
<dbReference type="Proteomes" id="UP001247542">
    <property type="component" value="Unassembled WGS sequence"/>
</dbReference>
<keyword evidence="4 5" id="KW-0804">Transcription</keyword>
<evidence type="ECO:0000259" key="6">
    <source>
        <dbReference type="Pfam" id="PF01628"/>
    </source>
</evidence>
<evidence type="ECO:0000313" key="9">
    <source>
        <dbReference type="Proteomes" id="UP001247542"/>
    </source>
</evidence>
<evidence type="ECO:0000256" key="2">
    <source>
        <dbReference type="ARBA" id="ARBA00023015"/>
    </source>
</evidence>
<evidence type="ECO:0000313" key="8">
    <source>
        <dbReference type="EMBL" id="MDT3767476.1"/>
    </source>
</evidence>
<keyword evidence="1 5" id="KW-0678">Repressor</keyword>
<dbReference type="Pfam" id="PF08220">
    <property type="entry name" value="HTH_DeoR"/>
    <property type="match status" value="1"/>
</dbReference>
<evidence type="ECO:0000256" key="1">
    <source>
        <dbReference type="ARBA" id="ARBA00022491"/>
    </source>
</evidence>
<comment type="similarity">
    <text evidence="5">Belongs to the HrcA family.</text>
</comment>
<dbReference type="InterPro" id="IPR036388">
    <property type="entry name" value="WH-like_DNA-bd_sf"/>
</dbReference>
<feature type="domain" description="Heat-inducible transcription repressor HrcA C-terminal" evidence="6">
    <location>
        <begin position="104"/>
        <end position="319"/>
    </location>
</feature>
<dbReference type="InterPro" id="IPR023120">
    <property type="entry name" value="WHTH_transcript_rep_HrcA_IDD"/>
</dbReference>
<keyword evidence="9" id="KW-1185">Reference proteome</keyword>
<dbReference type="SUPFAM" id="SSF55781">
    <property type="entry name" value="GAF domain-like"/>
    <property type="match status" value="1"/>
</dbReference>
<feature type="domain" description="HTH deoR-type" evidence="7">
    <location>
        <begin position="36"/>
        <end position="63"/>
    </location>
</feature>
<dbReference type="InterPro" id="IPR036390">
    <property type="entry name" value="WH_DNA-bd_sf"/>
</dbReference>
<dbReference type="InterPro" id="IPR002571">
    <property type="entry name" value="HrcA"/>
</dbReference>
<dbReference type="NCBIfam" id="TIGR00331">
    <property type="entry name" value="hrcA"/>
    <property type="match status" value="1"/>
</dbReference>
<proteinExistence type="inferred from homology"/>
<dbReference type="InterPro" id="IPR021153">
    <property type="entry name" value="HrcA_C"/>
</dbReference>
<dbReference type="PANTHER" id="PTHR34824">
    <property type="entry name" value="HEAT-INDUCIBLE TRANSCRIPTION REPRESSOR HRCA"/>
    <property type="match status" value="1"/>
</dbReference>
<dbReference type="Gene3D" id="3.30.450.40">
    <property type="match status" value="1"/>
</dbReference>
<reference evidence="8 9" key="1">
    <citation type="submission" date="2023-06" db="EMBL/GenBank/DDBJ databases">
        <title>Draft genome sequence of Gleimia hominis type strain CCUG 57540T.</title>
        <authorList>
            <person name="Salva-Serra F."/>
            <person name="Cardew S."/>
            <person name="Jensie Markopoulos S."/>
            <person name="Ohlen M."/>
            <person name="Inganas E."/>
            <person name="Svensson-Stadler L."/>
            <person name="Moore E.R.B."/>
        </authorList>
    </citation>
    <scope>NUCLEOTIDE SEQUENCE [LARGE SCALE GENOMIC DNA]</scope>
    <source>
        <strain evidence="8 9">CCUG 57540</strain>
    </source>
</reference>
<protein>
    <recommendedName>
        <fullName evidence="5">Heat-inducible transcription repressor HrcA</fullName>
    </recommendedName>
</protein>
<comment type="function">
    <text evidence="5">Negative regulator of class I heat shock genes (grpE-dnaK-dnaJ and groELS operons). Prevents heat-shock induction of these operons.</text>
</comment>
<evidence type="ECO:0000256" key="5">
    <source>
        <dbReference type="HAMAP-Rule" id="MF_00081"/>
    </source>
</evidence>
<name>A0ABU3IAV3_9ACTO</name>
<sequence>MSTHARRLDVLRAIVSDYVSTREPVGSAMLARKYDLGVSPATIRNDMSILEEEGLIFQPHTSAGRIPTVKGYRLFVDQLAELKPLSAPERRALEVFLTDAADIDDVVDRTVRLLSHLTRQVAIVQYPQHVSANLVGIELVPIGAGRLLVIVIADDGEVAQQVVPDFATDTEQIHRLREHFNQQLVGAPLEQVVAQTDVLNDVDAPLLPVATAISQAIAAASDRKVDDRIVVAGTANLARSGVDFRHTIVPVLDALEEQVALLRLFSALPADNVTVSLGRENQHAGLSETAVVAGSYGDETTTAHLAVVGPLRMDYPGAMNVVRSVGQYLSHFLKNKR</sequence>
<dbReference type="PIRSF" id="PIRSF005485">
    <property type="entry name" value="HrcA"/>
    <property type="match status" value="1"/>
</dbReference>
<dbReference type="HAMAP" id="MF_00081">
    <property type="entry name" value="HrcA"/>
    <property type="match status" value="1"/>
</dbReference>
<comment type="caution">
    <text evidence="8">The sequence shown here is derived from an EMBL/GenBank/DDBJ whole genome shotgun (WGS) entry which is preliminary data.</text>
</comment>
<dbReference type="Gene3D" id="3.30.390.60">
    <property type="entry name" value="Heat-inducible transcription repressor hrca homolog, domain 3"/>
    <property type="match status" value="1"/>
</dbReference>
<dbReference type="SUPFAM" id="SSF46785">
    <property type="entry name" value="Winged helix' DNA-binding domain"/>
    <property type="match status" value="1"/>
</dbReference>
<dbReference type="Pfam" id="PF01628">
    <property type="entry name" value="HrcA"/>
    <property type="match status" value="1"/>
</dbReference>
<evidence type="ECO:0000256" key="3">
    <source>
        <dbReference type="ARBA" id="ARBA00023016"/>
    </source>
</evidence>
<dbReference type="EMBL" id="JASXSX010000001">
    <property type="protein sequence ID" value="MDT3767476.1"/>
    <property type="molecule type" value="Genomic_DNA"/>
</dbReference>
<dbReference type="InterPro" id="IPR001034">
    <property type="entry name" value="DeoR_HTH"/>
</dbReference>
<keyword evidence="3 5" id="KW-0346">Stress response</keyword>
<gene>
    <name evidence="5 8" type="primary">hrcA</name>
    <name evidence="8" type="ORF">QS713_05290</name>
</gene>
<keyword evidence="2 5" id="KW-0805">Transcription regulation</keyword>
<dbReference type="InterPro" id="IPR029016">
    <property type="entry name" value="GAF-like_dom_sf"/>
</dbReference>
<dbReference type="RefSeq" id="WP_313273069.1">
    <property type="nucleotide sequence ID" value="NZ_JASXSX010000001.1"/>
</dbReference>